<gene>
    <name evidence="2" type="ORF">WKI299_LOCUS32030</name>
</gene>
<feature type="domain" description="VWFA" evidence="1">
    <location>
        <begin position="130"/>
        <end position="323"/>
    </location>
</feature>
<dbReference type="InterPro" id="IPR032838">
    <property type="entry name" value="Vwaint_dom"/>
</dbReference>
<sequence>MYLFLNNVCFHSFAFVYDDDISYIQDPVIDPEGNSYERSAIESWLHQQRNSPITRTQLNMSDLRPNRALRASIEEFRSKQFSSNNTSQISPIATASSQSFDLKVTSSWMNDFTHMSIQPPESDGMRAPCDICCVVDTSGSMATEVEIQGTSNDKERYGLSQLDLVKHALKTIIHSLTQNDRLSIVSFANSASTLFKLREMNEDGRSSALAALERLEDNGQTNLWDGLRTGLTVLAEGQRNSGSNVALFLLTDGCPNVEPPRGHLQTLVAYKKKKNFTCSINTFGFGYNLDSKLLEDLSQIGNCGSYAFIPDGSFVGTIFVNAISNLLITIATNVQLTIGNIQPVLDPSSKYICHYSTDTSNTKIFDGPSLSVNLGSITFGQGKDLVIPMTMEQFQRMSIHLDYESPYGQKKKQCKSIKKLDGDIKIFNDQKHRLLLVHVIRNGFELLRAPGAKFTDIQGSVLNDIADLEQAIKNHSSNNNYLTDLLTDLTGQIMTAFSRQDWFNKWGVHYLPSITRAHLLQVCNNFKDPGVQHYGQGQLFNSVRDEMDSIFCGLPAPKRPQSGATINMSVFNNSDNPCFHGSCTVKLFDGSIKLVKDIRRGDRLYPHGGTVNYVLKTICNNRQAQMVLLDTGLIITPWHPIRLNGTTWMLPCSLVPSPTNIVCEAVYSFALEQGHTVWINDIECITLGHGFTEDIARHVYYGTERIIEDLRIMDGQQQCTGFIEIEPKWVIRNKRIGLVNGIRQPANIDSIDD</sequence>
<dbReference type="SUPFAM" id="SSF53300">
    <property type="entry name" value="vWA-like"/>
    <property type="match status" value="1"/>
</dbReference>
<dbReference type="Pfam" id="PF00092">
    <property type="entry name" value="VWA"/>
    <property type="match status" value="1"/>
</dbReference>
<dbReference type="SMART" id="SM00504">
    <property type="entry name" value="Ubox"/>
    <property type="match status" value="1"/>
</dbReference>
<dbReference type="SUPFAM" id="SSF51294">
    <property type="entry name" value="Hedgehog/intein (Hint) domain"/>
    <property type="match status" value="1"/>
</dbReference>
<dbReference type="Pfam" id="PF04564">
    <property type="entry name" value="U-box"/>
    <property type="match status" value="1"/>
</dbReference>
<dbReference type="CDD" id="cd16655">
    <property type="entry name" value="RING-Ubox_WDSUB1-like"/>
    <property type="match status" value="1"/>
</dbReference>
<evidence type="ECO:0000313" key="3">
    <source>
        <dbReference type="Proteomes" id="UP000663856"/>
    </source>
</evidence>
<dbReference type="Gene3D" id="3.30.40.10">
    <property type="entry name" value="Zinc/RING finger domain, C3HC4 (zinc finger)"/>
    <property type="match status" value="1"/>
</dbReference>
<dbReference type="GO" id="GO:0004842">
    <property type="term" value="F:ubiquitin-protein transferase activity"/>
    <property type="evidence" value="ECO:0007669"/>
    <property type="project" value="InterPro"/>
</dbReference>
<dbReference type="PANTHER" id="PTHR10579:SF156">
    <property type="entry name" value="VWFA DOMAIN-CONTAINING PROTEIN"/>
    <property type="match status" value="1"/>
</dbReference>
<organism evidence="2 3">
    <name type="scientific">Rotaria magnacalcarata</name>
    <dbReference type="NCBI Taxonomy" id="392030"/>
    <lineage>
        <taxon>Eukaryota</taxon>
        <taxon>Metazoa</taxon>
        <taxon>Spiralia</taxon>
        <taxon>Gnathifera</taxon>
        <taxon>Rotifera</taxon>
        <taxon>Eurotatoria</taxon>
        <taxon>Bdelloidea</taxon>
        <taxon>Philodinida</taxon>
        <taxon>Philodinidae</taxon>
        <taxon>Rotaria</taxon>
    </lineage>
</organism>
<dbReference type="AlphaFoldDB" id="A0A816YIU7"/>
<accession>A0A816YIU7</accession>
<dbReference type="Pfam" id="PF14623">
    <property type="entry name" value="Vint"/>
    <property type="match status" value="1"/>
</dbReference>
<dbReference type="Gene3D" id="3.40.50.410">
    <property type="entry name" value="von Willebrand factor, type A domain"/>
    <property type="match status" value="1"/>
</dbReference>
<evidence type="ECO:0000259" key="1">
    <source>
        <dbReference type="PROSITE" id="PS50234"/>
    </source>
</evidence>
<dbReference type="InterPro" id="IPR002035">
    <property type="entry name" value="VWF_A"/>
</dbReference>
<reference evidence="2" key="1">
    <citation type="submission" date="2021-02" db="EMBL/GenBank/DDBJ databases">
        <authorList>
            <person name="Nowell W R."/>
        </authorList>
    </citation>
    <scope>NUCLEOTIDE SEQUENCE</scope>
</reference>
<evidence type="ECO:0000313" key="2">
    <source>
        <dbReference type="EMBL" id="CAF2159990.1"/>
    </source>
</evidence>
<dbReference type="InterPro" id="IPR003613">
    <property type="entry name" value="Ubox_domain"/>
</dbReference>
<dbReference type="SUPFAM" id="SSF57850">
    <property type="entry name" value="RING/U-box"/>
    <property type="match status" value="1"/>
</dbReference>
<dbReference type="InterPro" id="IPR036844">
    <property type="entry name" value="Hint_dom_sf"/>
</dbReference>
<dbReference type="Proteomes" id="UP000663856">
    <property type="component" value="Unassembled WGS sequence"/>
</dbReference>
<proteinExistence type="predicted"/>
<dbReference type="PANTHER" id="PTHR10579">
    <property type="entry name" value="CALCIUM-ACTIVATED CHLORIDE CHANNEL REGULATOR"/>
    <property type="match status" value="1"/>
</dbReference>
<dbReference type="PROSITE" id="PS50234">
    <property type="entry name" value="VWFA"/>
    <property type="match status" value="1"/>
</dbReference>
<dbReference type="InterPro" id="IPR013083">
    <property type="entry name" value="Znf_RING/FYVE/PHD"/>
</dbReference>
<dbReference type="SMART" id="SM00327">
    <property type="entry name" value="VWA"/>
    <property type="match status" value="1"/>
</dbReference>
<dbReference type="EMBL" id="CAJNRF010014725">
    <property type="protein sequence ID" value="CAF2159990.1"/>
    <property type="molecule type" value="Genomic_DNA"/>
</dbReference>
<dbReference type="GO" id="GO:0016567">
    <property type="term" value="P:protein ubiquitination"/>
    <property type="evidence" value="ECO:0007669"/>
    <property type="project" value="InterPro"/>
</dbReference>
<dbReference type="Pfam" id="PF14624">
    <property type="entry name" value="Vwaint"/>
    <property type="match status" value="1"/>
</dbReference>
<name>A0A816YIU7_9BILA</name>
<protein>
    <recommendedName>
        <fullName evidence="1">VWFA domain-containing protein</fullName>
    </recommendedName>
</protein>
<dbReference type="InterPro" id="IPR036465">
    <property type="entry name" value="vWFA_dom_sf"/>
</dbReference>
<dbReference type="InterPro" id="IPR039510">
    <property type="entry name" value="Vint_dom"/>
</dbReference>
<comment type="caution">
    <text evidence="2">The sequence shown here is derived from an EMBL/GenBank/DDBJ whole genome shotgun (WGS) entry which is preliminary data.</text>
</comment>
<dbReference type="InterPro" id="IPR051266">
    <property type="entry name" value="CLCR"/>
</dbReference>